<accession>A0A5B8J597</accession>
<name>A0A5B8J597_9RHOB</name>
<proteinExistence type="predicted"/>
<sequence length="92" mass="9963">MRHDEAITIAAKALDWIARTNDLLPVFLGSSGISVEQLSDNVAEPEALASVLDFLLMDDRWVLAFCSDTGISPEKPLTARVALSGGEVPHWT</sequence>
<evidence type="ECO:0000313" key="2">
    <source>
        <dbReference type="Proteomes" id="UP000318483"/>
    </source>
</evidence>
<gene>
    <name evidence="1" type="ORF">FPZ52_07575</name>
</gene>
<evidence type="ECO:0000313" key="1">
    <source>
        <dbReference type="EMBL" id="QDY69490.1"/>
    </source>
</evidence>
<dbReference type="InterPro" id="IPR021955">
    <property type="entry name" value="DUF3572"/>
</dbReference>
<organism evidence="1 2">
    <name type="scientific">Qingshengfaniella alkalisoli</name>
    <dbReference type="NCBI Taxonomy" id="2599296"/>
    <lineage>
        <taxon>Bacteria</taxon>
        <taxon>Pseudomonadati</taxon>
        <taxon>Pseudomonadota</taxon>
        <taxon>Alphaproteobacteria</taxon>
        <taxon>Rhodobacterales</taxon>
        <taxon>Paracoccaceae</taxon>
        <taxon>Qingshengfaniella</taxon>
    </lineage>
</organism>
<dbReference type="EMBL" id="CP042261">
    <property type="protein sequence ID" value="QDY69490.1"/>
    <property type="molecule type" value="Genomic_DNA"/>
</dbReference>
<dbReference type="RefSeq" id="WP_146364869.1">
    <property type="nucleotide sequence ID" value="NZ_CP042261.1"/>
</dbReference>
<dbReference type="OrthoDB" id="7356934at2"/>
<dbReference type="Pfam" id="PF12096">
    <property type="entry name" value="DUF3572"/>
    <property type="match status" value="1"/>
</dbReference>
<protein>
    <submittedName>
        <fullName evidence="1">DUF3572 family protein</fullName>
    </submittedName>
</protein>
<keyword evidence="2" id="KW-1185">Reference proteome</keyword>
<dbReference type="AlphaFoldDB" id="A0A5B8J597"/>
<dbReference type="Proteomes" id="UP000318483">
    <property type="component" value="Chromosome"/>
</dbReference>
<dbReference type="KEGG" id="lit:FPZ52_07575"/>
<reference evidence="1 2" key="1">
    <citation type="submission" date="2019-07" db="EMBL/GenBank/DDBJ databases">
        <title>Litoreibacter alkalisoli sp. nov., isolated from saline-alkaline soil.</title>
        <authorList>
            <person name="Wang S."/>
            <person name="Xu L."/>
            <person name="Xing Y.-T."/>
            <person name="Sun J.-Q."/>
        </authorList>
    </citation>
    <scope>NUCLEOTIDE SEQUENCE [LARGE SCALE GENOMIC DNA]</scope>
    <source>
        <strain evidence="1 2">LN3S51</strain>
    </source>
</reference>